<organism evidence="9 10">
    <name type="scientific">Candidatus Iainarchaeum sp</name>
    <dbReference type="NCBI Taxonomy" id="3101447"/>
    <lineage>
        <taxon>Archaea</taxon>
        <taxon>Candidatus Iainarchaeota</taxon>
        <taxon>Candidatus Iainarchaeia</taxon>
        <taxon>Candidatus Iainarchaeales</taxon>
        <taxon>Candidatus Iainarchaeaceae</taxon>
        <taxon>Candidatus Iainarchaeum</taxon>
    </lineage>
</organism>
<comment type="subunit">
    <text evidence="3">Homodimer.</text>
</comment>
<evidence type="ECO:0000256" key="5">
    <source>
        <dbReference type="ARBA" id="ARBA00022679"/>
    </source>
</evidence>
<dbReference type="Proteomes" id="UP000774699">
    <property type="component" value="Unassembled WGS sequence"/>
</dbReference>
<dbReference type="Gene3D" id="3.90.1150.10">
    <property type="entry name" value="Aspartate Aminotransferase, domain 1"/>
    <property type="match status" value="1"/>
</dbReference>
<dbReference type="InterPro" id="IPR015421">
    <property type="entry name" value="PyrdxlP-dep_Trfase_major"/>
</dbReference>
<dbReference type="EMBL" id="VGJJ01000006">
    <property type="protein sequence ID" value="MBM3281991.1"/>
    <property type="molecule type" value="Genomic_DNA"/>
</dbReference>
<reference evidence="9" key="1">
    <citation type="submission" date="2019-03" db="EMBL/GenBank/DDBJ databases">
        <title>Lake Tanganyika Metagenome-Assembled Genomes (MAGs).</title>
        <authorList>
            <person name="Tran P."/>
        </authorList>
    </citation>
    <scope>NUCLEOTIDE SEQUENCE</scope>
    <source>
        <strain evidence="9">M_DeepCast_50m_m2_156</strain>
    </source>
</reference>
<dbReference type="SUPFAM" id="SSF53383">
    <property type="entry name" value="PLP-dependent transferases"/>
    <property type="match status" value="1"/>
</dbReference>
<dbReference type="GO" id="GO:0030170">
    <property type="term" value="F:pyridoxal phosphate binding"/>
    <property type="evidence" value="ECO:0007669"/>
    <property type="project" value="InterPro"/>
</dbReference>
<proteinExistence type="inferred from homology"/>
<gene>
    <name evidence="9" type="ORF">FJY86_01450</name>
</gene>
<evidence type="ECO:0000313" key="9">
    <source>
        <dbReference type="EMBL" id="MBM3281991.1"/>
    </source>
</evidence>
<evidence type="ECO:0000259" key="8">
    <source>
        <dbReference type="Pfam" id="PF00155"/>
    </source>
</evidence>
<comment type="similarity">
    <text evidence="2 7">Belongs to the class-I pyridoxal-phosphate-dependent aminotransferase family.</text>
</comment>
<evidence type="ECO:0000256" key="4">
    <source>
        <dbReference type="ARBA" id="ARBA00022576"/>
    </source>
</evidence>
<sequence length="410" mass="45892">MCASSRENNMHHFLNEKKRISKSRWGHIISERVSELPDSEFENIMKIAKEDQSVISLGPGEPDFDAPAPIVNATIKALKEGKTHYASIPGLPALREMIARKLKKENHISLDDPMNEICVTAGSTEGLLMGLLSVVDAGEEVLTPNPAFLAYEPMIDMVTGEPVPYKLSDKDGFQIHPEEIREKITNKTRAIILNTPANPTGSVLSKKVLEEIADIAVENELIVFSDEAYEKFCFGKSKHVSMASLNGMHDYVLTFHSFSKSYAMPGFRLGYVAGHHELVKKMSQIHIYTSLAASTANQYGAMAALEMNQKYVEKMKHSYDERRKLTLQLLKNTHTLHVEKEPEGAFYVFPRITNGKKSSEYVHTMLKKAKVLMVPGNEFGKHGEGFARISYATGKDKIKEAFERIKQAGF</sequence>
<evidence type="ECO:0000256" key="3">
    <source>
        <dbReference type="ARBA" id="ARBA00011738"/>
    </source>
</evidence>
<feature type="domain" description="Aminotransferase class I/classII large" evidence="8">
    <location>
        <begin position="54"/>
        <end position="405"/>
    </location>
</feature>
<dbReference type="FunFam" id="3.40.640.10:FF:000033">
    <property type="entry name" value="Aspartate aminotransferase"/>
    <property type="match status" value="1"/>
</dbReference>
<dbReference type="InterPro" id="IPR015422">
    <property type="entry name" value="PyrdxlP-dep_Trfase_small"/>
</dbReference>
<evidence type="ECO:0000256" key="2">
    <source>
        <dbReference type="ARBA" id="ARBA00007441"/>
    </source>
</evidence>
<evidence type="ECO:0000256" key="7">
    <source>
        <dbReference type="RuleBase" id="RU000481"/>
    </source>
</evidence>
<dbReference type="GO" id="GO:0006520">
    <property type="term" value="P:amino acid metabolic process"/>
    <property type="evidence" value="ECO:0007669"/>
    <property type="project" value="InterPro"/>
</dbReference>
<accession>A0A8T4C6F6</accession>
<dbReference type="PANTHER" id="PTHR46383:SF3">
    <property type="entry name" value="ASPARTATE AMINOTRANSFERASE-RELATED"/>
    <property type="match status" value="1"/>
</dbReference>
<protein>
    <recommendedName>
        <fullName evidence="7">Aminotransferase</fullName>
        <ecNumber evidence="7">2.6.1.-</ecNumber>
    </recommendedName>
</protein>
<dbReference type="Pfam" id="PF00155">
    <property type="entry name" value="Aminotran_1_2"/>
    <property type="match status" value="1"/>
</dbReference>
<dbReference type="PANTHER" id="PTHR46383">
    <property type="entry name" value="ASPARTATE AMINOTRANSFERASE"/>
    <property type="match status" value="1"/>
</dbReference>
<dbReference type="InterPro" id="IPR004839">
    <property type="entry name" value="Aminotransferase_I/II_large"/>
</dbReference>
<evidence type="ECO:0000256" key="1">
    <source>
        <dbReference type="ARBA" id="ARBA00001933"/>
    </source>
</evidence>
<keyword evidence="5 7" id="KW-0808">Transferase</keyword>
<dbReference type="EC" id="2.6.1.-" evidence="7"/>
<comment type="caution">
    <text evidence="9">The sequence shown here is derived from an EMBL/GenBank/DDBJ whole genome shotgun (WGS) entry which is preliminary data.</text>
</comment>
<dbReference type="InterPro" id="IPR004838">
    <property type="entry name" value="NHTrfase_class1_PyrdxlP-BS"/>
</dbReference>
<dbReference type="AlphaFoldDB" id="A0A8T4C6F6"/>
<keyword evidence="6" id="KW-0663">Pyridoxal phosphate</keyword>
<comment type="cofactor">
    <cofactor evidence="1 7">
        <name>pyridoxal 5'-phosphate</name>
        <dbReference type="ChEBI" id="CHEBI:597326"/>
    </cofactor>
</comment>
<name>A0A8T4C6F6_9ARCH</name>
<dbReference type="InterPro" id="IPR050596">
    <property type="entry name" value="AspAT/PAT-like"/>
</dbReference>
<dbReference type="CDD" id="cd00609">
    <property type="entry name" value="AAT_like"/>
    <property type="match status" value="1"/>
</dbReference>
<dbReference type="InterPro" id="IPR015424">
    <property type="entry name" value="PyrdxlP-dep_Trfase"/>
</dbReference>
<dbReference type="Gene3D" id="3.40.640.10">
    <property type="entry name" value="Type I PLP-dependent aspartate aminotransferase-like (Major domain)"/>
    <property type="match status" value="1"/>
</dbReference>
<evidence type="ECO:0000256" key="6">
    <source>
        <dbReference type="ARBA" id="ARBA00022898"/>
    </source>
</evidence>
<keyword evidence="4 7" id="KW-0032">Aminotransferase</keyword>
<evidence type="ECO:0000313" key="10">
    <source>
        <dbReference type="Proteomes" id="UP000774699"/>
    </source>
</evidence>
<dbReference type="PROSITE" id="PS00105">
    <property type="entry name" value="AA_TRANSFER_CLASS_1"/>
    <property type="match status" value="1"/>
</dbReference>
<dbReference type="GO" id="GO:0008483">
    <property type="term" value="F:transaminase activity"/>
    <property type="evidence" value="ECO:0007669"/>
    <property type="project" value="UniProtKB-KW"/>
</dbReference>